<feature type="binding site" evidence="4">
    <location>
        <begin position="53"/>
        <end position="55"/>
    </location>
    <ligand>
        <name>substrate</name>
    </ligand>
</feature>
<dbReference type="HAMAP" id="MF_00996">
    <property type="entry name" value="MqnD"/>
    <property type="match status" value="1"/>
</dbReference>
<dbReference type="AlphaFoldDB" id="A0A2J6WME4"/>
<dbReference type="GO" id="GO:0009234">
    <property type="term" value="P:menaquinone biosynthetic process"/>
    <property type="evidence" value="ECO:0007669"/>
    <property type="project" value="UniProtKB-UniRule"/>
</dbReference>
<keyword evidence="3 4" id="KW-0456">Lyase</keyword>
<dbReference type="PANTHER" id="PTHR37167:SF1">
    <property type="entry name" value="1,4-DIHYDROXY-6-NAPHTOATE SYNTHASE"/>
    <property type="match status" value="1"/>
</dbReference>
<dbReference type="EMBL" id="PNIN01000041">
    <property type="protein sequence ID" value="PMP71419.1"/>
    <property type="molecule type" value="Genomic_DNA"/>
</dbReference>
<dbReference type="UniPathway" id="UPA00079"/>
<comment type="similarity">
    <text evidence="4">Belongs to the MqnA/MqnD family. MqnD subfamily.</text>
</comment>
<feature type="binding site" evidence="4">
    <location>
        <begin position="107"/>
        <end position="108"/>
    </location>
    <ligand>
        <name>substrate</name>
    </ligand>
</feature>
<comment type="caution">
    <text evidence="5">The sequence shown here is derived from an EMBL/GenBank/DDBJ whole genome shotgun (WGS) entry which is preliminary data.</text>
</comment>
<evidence type="ECO:0000256" key="1">
    <source>
        <dbReference type="ARBA" id="ARBA00004863"/>
    </source>
</evidence>
<comment type="catalytic activity">
    <reaction evidence="4">
        <text>cyclic dehypoxanthinylfutalosinate = 1,4-dihydroxy-6-naphthoate + dihydroxyacetone</text>
        <dbReference type="Rhea" id="RHEA:33087"/>
        <dbReference type="ChEBI" id="CHEBI:16016"/>
        <dbReference type="ChEBI" id="CHEBI:64254"/>
        <dbReference type="ChEBI" id="CHEBI:64270"/>
        <dbReference type="EC" id="4.1.99.29"/>
    </reaction>
</comment>
<evidence type="ECO:0000256" key="4">
    <source>
        <dbReference type="HAMAP-Rule" id="MF_00996"/>
    </source>
</evidence>
<proteinExistence type="inferred from homology"/>
<keyword evidence="2 4" id="KW-0474">Menaquinone biosynthesis</keyword>
<evidence type="ECO:0000313" key="6">
    <source>
        <dbReference type="Proteomes" id="UP000242881"/>
    </source>
</evidence>
<dbReference type="GO" id="GO:0016830">
    <property type="term" value="F:carbon-carbon lyase activity"/>
    <property type="evidence" value="ECO:0007669"/>
    <property type="project" value="UniProtKB-UniRule"/>
</dbReference>
<dbReference type="Pfam" id="PF02621">
    <property type="entry name" value="VitK2_biosynth"/>
    <property type="match status" value="1"/>
</dbReference>
<dbReference type="EC" id="4.1.99.29" evidence="4"/>
<dbReference type="Proteomes" id="UP000242881">
    <property type="component" value="Unassembled WGS sequence"/>
</dbReference>
<evidence type="ECO:0000313" key="5">
    <source>
        <dbReference type="EMBL" id="PMP71419.1"/>
    </source>
</evidence>
<feature type="active site" description="Proton acceptor" evidence="4">
    <location>
        <position position="146"/>
    </location>
</feature>
<dbReference type="SUPFAM" id="SSF53850">
    <property type="entry name" value="Periplasmic binding protein-like II"/>
    <property type="match status" value="1"/>
</dbReference>
<sequence>MINIGISPCPNDIFIFGPIMRGIIKTDLSFDFRLDDVENLNKSAIDGFFDVVKVSYGVLPHIIFKYKILTCGGALGHKNGPIVVSKKYDSIEELKGKKIAVPGFNTTAFLLFKTFFGELFHFVEMRFDKILAAIDLGMVDAGIIIHEGRFVYQNFSLTLLSDLGELWEERFSLPIPLGAIAIKNEILDLSTCIKGLIKDSIKHSFEYFEDSKEFCKKYSQELDDNVLENHISYFVNEYSMDMSDIAPTIARVLNLPENIFI</sequence>
<dbReference type="InterPro" id="IPR030869">
    <property type="entry name" value="MqnD"/>
</dbReference>
<comment type="function">
    <text evidence="4">Catalyzes the conversion of cyclic dehypoxanthine futalosine (cyclic DHFL) into 1,4-dihydroxy-6-naphthoate, a step in the biosynthesis of menaquinone (MK, vitamin K2).</text>
</comment>
<evidence type="ECO:0000256" key="2">
    <source>
        <dbReference type="ARBA" id="ARBA00022428"/>
    </source>
</evidence>
<name>A0A2J6WME4_9BACT</name>
<dbReference type="PANTHER" id="PTHR37167">
    <property type="entry name" value="1,4-DIHYDROXY-6-NAPHTOATE SYNTHASE"/>
    <property type="match status" value="1"/>
</dbReference>
<protein>
    <recommendedName>
        <fullName evidence="4">1,4-dihydroxy-6-naphtoate synthase</fullName>
        <ecNumber evidence="4">4.1.99.29</ecNumber>
    </recommendedName>
    <alternativeName>
        <fullName evidence="4">Menaquinone biosynthetic enzyme MqnD</fullName>
    </alternativeName>
</protein>
<dbReference type="InterPro" id="IPR003773">
    <property type="entry name" value="Menaquinone_biosynth"/>
</dbReference>
<organism evidence="5 6">
    <name type="scientific">Calditerrivibrio nitroreducens</name>
    <dbReference type="NCBI Taxonomy" id="477976"/>
    <lineage>
        <taxon>Bacteria</taxon>
        <taxon>Pseudomonadati</taxon>
        <taxon>Deferribacterota</taxon>
        <taxon>Deferribacteres</taxon>
        <taxon>Deferribacterales</taxon>
        <taxon>Calditerrivibrionaceae</taxon>
    </lineage>
</organism>
<dbReference type="CDD" id="cd13635">
    <property type="entry name" value="PBP2_Ttha1568_Mqnd"/>
    <property type="match status" value="1"/>
</dbReference>
<accession>A0A2J6WME4</accession>
<comment type="pathway">
    <text evidence="1 4">Quinol/quinone metabolism; menaquinone biosynthesis.</text>
</comment>
<evidence type="ECO:0000256" key="3">
    <source>
        <dbReference type="ARBA" id="ARBA00023239"/>
    </source>
</evidence>
<dbReference type="Gene3D" id="3.40.190.10">
    <property type="entry name" value="Periplasmic binding protein-like II"/>
    <property type="match status" value="2"/>
</dbReference>
<gene>
    <name evidence="4" type="primary">mqnD</name>
    <name evidence="5" type="ORF">C0187_04010</name>
</gene>
<reference evidence="5 6" key="1">
    <citation type="submission" date="2018-01" db="EMBL/GenBank/DDBJ databases">
        <title>Metagenomic assembled genomes from two thermal pools in the Uzon Caldera, Kamchatka, Russia.</title>
        <authorList>
            <person name="Wilkins L."/>
            <person name="Ettinger C."/>
        </authorList>
    </citation>
    <scope>NUCLEOTIDE SEQUENCE [LARGE SCALE GENOMIC DNA]</scope>
    <source>
        <strain evidence="5">ZAV-05</strain>
    </source>
</reference>